<dbReference type="AlphaFoldDB" id="A0A1I7NFR2"/>
<dbReference type="Proteomes" id="UP000199423">
    <property type="component" value="Unassembled WGS sequence"/>
</dbReference>
<evidence type="ECO:0000313" key="2">
    <source>
        <dbReference type="Proteomes" id="UP000199423"/>
    </source>
</evidence>
<evidence type="ECO:0000313" key="1">
    <source>
        <dbReference type="EMBL" id="SFV33502.1"/>
    </source>
</evidence>
<accession>A0A1I7NFR2</accession>
<dbReference type="EMBL" id="FPCH01000002">
    <property type="protein sequence ID" value="SFV33502.1"/>
    <property type="molecule type" value="Genomic_DNA"/>
</dbReference>
<keyword evidence="2" id="KW-1185">Reference proteome</keyword>
<reference evidence="2" key="1">
    <citation type="submission" date="2016-10" db="EMBL/GenBank/DDBJ databases">
        <authorList>
            <person name="Varghese N."/>
            <person name="Submissions S."/>
        </authorList>
    </citation>
    <scope>NUCLEOTIDE SEQUENCE [LARGE SCALE GENOMIC DNA]</scope>
    <source>
        <strain evidence="2">DSM 1565</strain>
    </source>
</reference>
<proteinExistence type="predicted"/>
<sequence>MSEFDPRNWFWIVAGDETKAWSSAARAFVTEYPADRLSRIANEVELYDVLARQYPVGAPSRTFTEAECIAALNNIDASVLETAVGNLNQAAASIGFNLPSIA</sequence>
<dbReference type="OrthoDB" id="8117022at2"/>
<dbReference type="RefSeq" id="WP_092867563.1">
    <property type="nucleotide sequence ID" value="NZ_FPCH01000002.1"/>
</dbReference>
<organism evidence="1 2">
    <name type="scientific">Hyphomicrobium facile</name>
    <dbReference type="NCBI Taxonomy" id="51670"/>
    <lineage>
        <taxon>Bacteria</taxon>
        <taxon>Pseudomonadati</taxon>
        <taxon>Pseudomonadota</taxon>
        <taxon>Alphaproteobacteria</taxon>
        <taxon>Hyphomicrobiales</taxon>
        <taxon>Hyphomicrobiaceae</taxon>
        <taxon>Hyphomicrobium</taxon>
    </lineage>
</organism>
<dbReference type="STRING" id="51670.SAMN04488557_2016"/>
<gene>
    <name evidence="1" type="ORF">SAMN04488557_2016</name>
</gene>
<name>A0A1I7NFR2_9HYPH</name>
<protein>
    <submittedName>
        <fullName evidence="1">Uncharacterized protein</fullName>
    </submittedName>
</protein>